<feature type="binding site" evidence="6">
    <location>
        <position position="564"/>
    </location>
    <ligand>
        <name>ATP</name>
        <dbReference type="ChEBI" id="CHEBI:30616"/>
    </ligand>
</feature>
<evidence type="ECO:0000256" key="4">
    <source>
        <dbReference type="ARBA" id="ARBA00022777"/>
    </source>
</evidence>
<feature type="domain" description="Polyphosphate kinase C-terminal" evidence="10">
    <location>
        <begin position="503"/>
        <end position="674"/>
    </location>
</feature>
<feature type="domain" description="Polyphosphate kinase N-terminal" evidence="9">
    <location>
        <begin position="9"/>
        <end position="111"/>
    </location>
</feature>
<dbReference type="RefSeq" id="WP_016389985.1">
    <property type="nucleotide sequence ID" value="NZ_KE646806.1"/>
</dbReference>
<dbReference type="GO" id="GO:0008976">
    <property type="term" value="F:polyphosphate kinase activity"/>
    <property type="evidence" value="ECO:0007669"/>
    <property type="project" value="UniProtKB-UniRule"/>
</dbReference>
<dbReference type="SUPFAM" id="SSF56024">
    <property type="entry name" value="Phospholipase D/nuclease"/>
    <property type="match status" value="2"/>
</dbReference>
<accession>A0AB33Z2Y4</accession>
<dbReference type="Proteomes" id="UP000015462">
    <property type="component" value="Unassembled WGS sequence"/>
</dbReference>
<dbReference type="InterPro" id="IPR036830">
    <property type="entry name" value="PP_kinase_middle_dom_sf"/>
</dbReference>
<feature type="domain" description="Polyphosphate kinase middle" evidence="8">
    <location>
        <begin position="120"/>
        <end position="305"/>
    </location>
</feature>
<dbReference type="EC" id="2.7.4.1" evidence="6 7"/>
<keyword evidence="2 6" id="KW-0808">Transferase</keyword>
<dbReference type="InterPro" id="IPR025200">
    <property type="entry name" value="PPK_C_dom2"/>
</dbReference>
<feature type="active site" description="Phosphohistidine intermediate" evidence="6">
    <location>
        <position position="435"/>
    </location>
</feature>
<evidence type="ECO:0000313" key="13">
    <source>
        <dbReference type="Proteomes" id="UP000015462"/>
    </source>
</evidence>
<dbReference type="GO" id="GO:0046872">
    <property type="term" value="F:metal ion binding"/>
    <property type="evidence" value="ECO:0007669"/>
    <property type="project" value="UniProtKB-KW"/>
</dbReference>
<proteinExistence type="inferred from homology"/>
<dbReference type="PANTHER" id="PTHR30218">
    <property type="entry name" value="POLYPHOSPHATE KINASE"/>
    <property type="match status" value="1"/>
</dbReference>
<dbReference type="NCBIfam" id="NF003917">
    <property type="entry name" value="PRK05443.1-1"/>
    <property type="match status" value="1"/>
</dbReference>
<evidence type="ECO:0000259" key="11">
    <source>
        <dbReference type="Pfam" id="PF17941"/>
    </source>
</evidence>
<comment type="caution">
    <text evidence="12">The sequence shown here is derived from an EMBL/GenBank/DDBJ whole genome shotgun (WGS) entry which is preliminary data.</text>
</comment>
<dbReference type="Gene3D" id="3.30.1840.10">
    <property type="entry name" value="Polyphosphate kinase middle domain"/>
    <property type="match status" value="1"/>
</dbReference>
<dbReference type="SUPFAM" id="SSF143724">
    <property type="entry name" value="PHP14-like"/>
    <property type="match status" value="1"/>
</dbReference>
<evidence type="ECO:0000313" key="12">
    <source>
        <dbReference type="EMBL" id="EPD13564.1"/>
    </source>
</evidence>
<keyword evidence="5 6" id="KW-0067">ATP-binding</keyword>
<evidence type="ECO:0000256" key="5">
    <source>
        <dbReference type="ARBA" id="ARBA00022840"/>
    </source>
</evidence>
<dbReference type="CDD" id="cd09167">
    <property type="entry name" value="PLDc_EcPPK1_C2_like"/>
    <property type="match status" value="1"/>
</dbReference>
<comment type="function">
    <text evidence="6 7">Catalyzes the reversible transfer of the terminal phosphate of ATP to form a long-chain polyphosphate (polyP).</text>
</comment>
<keyword evidence="6" id="KW-0479">Metal-binding</keyword>
<dbReference type="AlphaFoldDB" id="A0AB33Z2Y4"/>
<evidence type="ECO:0000256" key="2">
    <source>
        <dbReference type="ARBA" id="ARBA00022679"/>
    </source>
</evidence>
<dbReference type="Gene3D" id="1.20.58.310">
    <property type="entry name" value="Polyphosphate kinase N-terminal domain"/>
    <property type="match status" value="1"/>
</dbReference>
<evidence type="ECO:0000259" key="8">
    <source>
        <dbReference type="Pfam" id="PF02503"/>
    </source>
</evidence>
<feature type="binding site" evidence="6">
    <location>
        <position position="375"/>
    </location>
    <ligand>
        <name>Mg(2+)</name>
        <dbReference type="ChEBI" id="CHEBI:18420"/>
    </ligand>
</feature>
<evidence type="ECO:0000259" key="10">
    <source>
        <dbReference type="Pfam" id="PF13090"/>
    </source>
</evidence>
<comment type="similarity">
    <text evidence="6 7">Belongs to the polyphosphate kinase 1 (PPK1) family.</text>
</comment>
<organism evidence="12 13">
    <name type="scientific">Cycloclasticus pugetii</name>
    <dbReference type="NCBI Taxonomy" id="34068"/>
    <lineage>
        <taxon>Bacteria</taxon>
        <taxon>Pseudomonadati</taxon>
        <taxon>Pseudomonadota</taxon>
        <taxon>Gammaproteobacteria</taxon>
        <taxon>Thiotrichales</taxon>
        <taxon>Piscirickettsiaceae</taxon>
        <taxon>Cycloclasticus</taxon>
    </lineage>
</organism>
<gene>
    <name evidence="6" type="primary">ppk</name>
    <name evidence="12" type="ORF">L196_03486</name>
</gene>
<dbReference type="HAMAP" id="MF_00347">
    <property type="entry name" value="Polyphosphate_kinase"/>
    <property type="match status" value="1"/>
</dbReference>
<keyword evidence="4 6" id="KW-0418">Kinase</keyword>
<dbReference type="Pfam" id="PF17941">
    <property type="entry name" value="PP_kinase_C_1"/>
    <property type="match status" value="1"/>
</dbReference>
<keyword evidence="1 6" id="KW-0597">Phosphoprotein</keyword>
<evidence type="ECO:0000256" key="1">
    <source>
        <dbReference type="ARBA" id="ARBA00022553"/>
    </source>
</evidence>
<dbReference type="InterPro" id="IPR025198">
    <property type="entry name" value="PPK_N_dom"/>
</dbReference>
<feature type="domain" description="Polyphosphate kinase C-terminal" evidence="11">
    <location>
        <begin position="333"/>
        <end position="496"/>
    </location>
</feature>
<keyword evidence="6" id="KW-0460">Magnesium</keyword>
<feature type="binding site" evidence="6">
    <location>
        <position position="592"/>
    </location>
    <ligand>
        <name>ATP</name>
        <dbReference type="ChEBI" id="CHEBI:30616"/>
    </ligand>
</feature>
<feature type="binding site" evidence="6">
    <location>
        <position position="405"/>
    </location>
    <ligand>
        <name>Mg(2+)</name>
        <dbReference type="ChEBI" id="CHEBI:18420"/>
    </ligand>
</feature>
<keyword evidence="3 6" id="KW-0547">Nucleotide-binding</keyword>
<dbReference type="PANTHER" id="PTHR30218:SF0">
    <property type="entry name" value="POLYPHOSPHATE KINASE"/>
    <property type="match status" value="1"/>
</dbReference>
<dbReference type="GO" id="GO:0009358">
    <property type="term" value="C:polyphosphate kinase complex"/>
    <property type="evidence" value="ECO:0007669"/>
    <property type="project" value="InterPro"/>
</dbReference>
<comment type="PTM">
    <text evidence="6 7">An intermediate of this reaction is the autophosphorylated ppk in which a phosphate is covalently linked to a histidine residue through a N-P bond.</text>
</comment>
<dbReference type="InterPro" id="IPR041108">
    <property type="entry name" value="PP_kinase_C_1"/>
</dbReference>
<protein>
    <recommendedName>
        <fullName evidence="6 7">Polyphosphate kinase</fullName>
        <ecNumber evidence="6 7">2.7.4.1</ecNumber>
    </recommendedName>
    <alternativeName>
        <fullName evidence="6">ATP-polyphosphate phosphotransferase</fullName>
    </alternativeName>
    <alternativeName>
        <fullName evidence="6">Polyphosphoric acid kinase</fullName>
    </alternativeName>
</protein>
<dbReference type="Pfam" id="PF13090">
    <property type="entry name" value="PP_kinase_C"/>
    <property type="match status" value="1"/>
</dbReference>
<dbReference type="EMBL" id="ASHL01000002">
    <property type="protein sequence ID" value="EPD13564.1"/>
    <property type="molecule type" value="Genomic_DNA"/>
</dbReference>
<evidence type="ECO:0000256" key="7">
    <source>
        <dbReference type="RuleBase" id="RU003800"/>
    </source>
</evidence>
<dbReference type="NCBIfam" id="TIGR03705">
    <property type="entry name" value="poly_P_kin"/>
    <property type="match status" value="1"/>
</dbReference>
<feature type="binding site" evidence="6">
    <location>
        <position position="47"/>
    </location>
    <ligand>
        <name>ATP</name>
        <dbReference type="ChEBI" id="CHEBI:30616"/>
    </ligand>
</feature>
<dbReference type="InterPro" id="IPR024953">
    <property type="entry name" value="PP_kinase_middle"/>
</dbReference>
<dbReference type="Gene3D" id="3.30.870.10">
    <property type="entry name" value="Endonuclease Chain A"/>
    <property type="match status" value="2"/>
</dbReference>
<evidence type="ECO:0000256" key="3">
    <source>
        <dbReference type="ARBA" id="ARBA00022741"/>
    </source>
</evidence>
<dbReference type="InterPro" id="IPR036832">
    <property type="entry name" value="PPK_N_dom_sf"/>
</dbReference>
<dbReference type="Pfam" id="PF13089">
    <property type="entry name" value="PP_kinase_N"/>
    <property type="match status" value="1"/>
</dbReference>
<evidence type="ECO:0000259" key="9">
    <source>
        <dbReference type="Pfam" id="PF13089"/>
    </source>
</evidence>
<dbReference type="GO" id="GO:0005524">
    <property type="term" value="F:ATP binding"/>
    <property type="evidence" value="ECO:0007669"/>
    <property type="project" value="UniProtKB-KW"/>
</dbReference>
<dbReference type="SUPFAM" id="SSF140356">
    <property type="entry name" value="PPK N-terminal domain-like"/>
    <property type="match status" value="1"/>
</dbReference>
<reference evidence="12 13" key="1">
    <citation type="journal article" date="2013" name="Genome Announc.">
        <title>Genome Sequence of the Pyrene- and Fluoranthene-Degrading Bacterium Cycloclasticus sp. Strain PY97M.</title>
        <authorList>
            <person name="Cui Z."/>
            <person name="Xu G."/>
            <person name="Li Q."/>
            <person name="Gao W."/>
            <person name="Zheng L."/>
        </authorList>
    </citation>
    <scope>NUCLEOTIDE SEQUENCE [LARGE SCALE GENOMIC DNA]</scope>
    <source>
        <strain evidence="12 13">PY97M</strain>
    </source>
</reference>
<name>A0AB33Z2Y4_9GAMM</name>
<dbReference type="GO" id="GO:0006799">
    <property type="term" value="P:polyphosphate biosynthetic process"/>
    <property type="evidence" value="ECO:0007669"/>
    <property type="project" value="UniProtKB-UniRule"/>
</dbReference>
<dbReference type="InterPro" id="IPR003414">
    <property type="entry name" value="PP_kinase"/>
</dbReference>
<evidence type="ECO:0000256" key="6">
    <source>
        <dbReference type="HAMAP-Rule" id="MF_00347"/>
    </source>
</evidence>
<feature type="binding site" evidence="6">
    <location>
        <position position="468"/>
    </location>
    <ligand>
        <name>ATP</name>
        <dbReference type="ChEBI" id="CHEBI:30616"/>
    </ligand>
</feature>
<comment type="catalytic activity">
    <reaction evidence="6 7">
        <text>[phosphate](n) + ATP = [phosphate](n+1) + ADP</text>
        <dbReference type="Rhea" id="RHEA:19573"/>
        <dbReference type="Rhea" id="RHEA-COMP:9859"/>
        <dbReference type="Rhea" id="RHEA-COMP:14280"/>
        <dbReference type="ChEBI" id="CHEBI:16838"/>
        <dbReference type="ChEBI" id="CHEBI:30616"/>
        <dbReference type="ChEBI" id="CHEBI:456216"/>
        <dbReference type="EC" id="2.7.4.1"/>
    </reaction>
</comment>
<comment type="cofactor">
    <cofactor evidence="6">
        <name>Mg(2+)</name>
        <dbReference type="ChEBI" id="CHEBI:18420"/>
    </cofactor>
</comment>
<sequence>MIKKLEAKYIAKELSWLSFNERVLQEAADKSTPIIERVRFLGIFSNNLDEFFRVRVANVKRRVLIEKDLDEQTPTKNLLRDIQKKVLKLQEEFDVTYHEVLKGLAHKNIFLINEDQLSPEQGSWLQKYFTNHLQGFIEPIIINKNTNLAALLKDDLSYLICEMLGGKNIQYAAIAIPTTDSPRFIELPREKGKRRRDIIMSDNIIRYCINNIFSAYFNYKVCNVYAMKVTGDADFGLTDDIDLSVLEKLSIGLKQRLHAKPVRFVYERAMPDHAIDMLKSKLGITRHDSVVPGGRYHNFRDFIDFPNVGRKHLENPPLTPLVSRQFSRHACPFDAIKQQDILLCYPYHKFDHFTELIRQAAFDPNVFEIKICLYRVANNSRLIKSLINAVRNGKEVFAVIELHARFDEQANMEWARILTESGVKVHFGLPSLKCHTKLCLIGRHEHKKQTYYAHVGTGNFHEKTAKVYTDFSLFTNKQAITKEVALVFDFIAHSYKKTTFKHLIVSPIGTRDWINKSIENEIKMAKKGHKAEILIKMNNIDDKQVIDKLYEASSAGVKIKIVLRGMCSLAPGVVGLSDNIEVISIVDRFLEHTRFTIFHNNGDPRVTISSADWMTRNIERRVEVGCPIYDPAIQQQIIHIFNLQWSDKTKARIIDKKQHNKYLPRGNKRKIRSQISVYNYLKDLESNKK</sequence>
<keyword evidence="13" id="KW-1185">Reference proteome</keyword>
<dbReference type="Pfam" id="PF02503">
    <property type="entry name" value="PP_kinase"/>
    <property type="match status" value="1"/>
</dbReference>
<dbReference type="PIRSF" id="PIRSF015589">
    <property type="entry name" value="PP_kinase"/>
    <property type="match status" value="1"/>
</dbReference>